<dbReference type="PROSITE" id="PS50253">
    <property type="entry name" value="COX3"/>
    <property type="match status" value="1"/>
</dbReference>
<organism evidence="26 27">
    <name type="scientific">Paenibacillus larvae subsp. larvae DSM 25430</name>
    <dbReference type="NCBI Taxonomy" id="697284"/>
    <lineage>
        <taxon>Bacteria</taxon>
        <taxon>Bacillati</taxon>
        <taxon>Bacillota</taxon>
        <taxon>Bacilli</taxon>
        <taxon>Bacillales</taxon>
        <taxon>Paenibacillaceae</taxon>
        <taxon>Paenibacillus</taxon>
    </lineage>
</organism>
<evidence type="ECO:0000256" key="13">
    <source>
        <dbReference type="ARBA" id="ARBA00022967"/>
    </source>
</evidence>
<keyword evidence="10 22" id="KW-0679">Respiratory chain</keyword>
<feature type="transmembrane region" description="Helical" evidence="23">
    <location>
        <begin position="427"/>
        <end position="449"/>
    </location>
</feature>
<name>V9W468_9BACL</name>
<feature type="transmembrane region" description="Helical" evidence="23">
    <location>
        <begin position="584"/>
        <end position="604"/>
    </location>
</feature>
<keyword evidence="9 22" id="KW-0349">Heme</keyword>
<dbReference type="GO" id="GO:0006119">
    <property type="term" value="P:oxidative phosphorylation"/>
    <property type="evidence" value="ECO:0007669"/>
    <property type="project" value="UniProtKB-UniPathway"/>
</dbReference>
<feature type="transmembrane region" description="Helical" evidence="23">
    <location>
        <begin position="35"/>
        <end position="57"/>
    </location>
</feature>
<feature type="transmembrane region" description="Helical" evidence="23">
    <location>
        <begin position="315"/>
        <end position="340"/>
    </location>
</feature>
<feature type="transmembrane region" description="Helical" evidence="23">
    <location>
        <begin position="282"/>
        <end position="303"/>
    </location>
</feature>
<dbReference type="GO" id="GO:0005886">
    <property type="term" value="C:plasma membrane"/>
    <property type="evidence" value="ECO:0007669"/>
    <property type="project" value="UniProtKB-SubCell"/>
</dbReference>
<dbReference type="FunFam" id="1.20.120.80:FF:000001">
    <property type="entry name" value="Cytochrome (Ubi)quinol oxidase subunit III"/>
    <property type="match status" value="1"/>
</dbReference>
<dbReference type="HOGENOM" id="CLU_011899_7_1_9"/>
<dbReference type="NCBIfam" id="TIGR02891">
    <property type="entry name" value="CtaD_CoxA"/>
    <property type="match status" value="1"/>
</dbReference>
<evidence type="ECO:0000256" key="4">
    <source>
        <dbReference type="ARBA" id="ARBA00010581"/>
    </source>
</evidence>
<comment type="subcellular location">
    <subcellularLocation>
        <location evidence="1">Cell membrane</location>
        <topology evidence="1">Multi-pass membrane protein</topology>
    </subcellularLocation>
</comment>
<keyword evidence="7 22" id="KW-0813">Transport</keyword>
<evidence type="ECO:0000256" key="11">
    <source>
        <dbReference type="ARBA" id="ARBA00022692"/>
    </source>
</evidence>
<dbReference type="SUPFAM" id="SSF81452">
    <property type="entry name" value="Cytochrome c oxidase subunit III-like"/>
    <property type="match status" value="1"/>
</dbReference>
<keyword evidence="18 23" id="KW-0472">Membrane</keyword>
<evidence type="ECO:0000256" key="14">
    <source>
        <dbReference type="ARBA" id="ARBA00022982"/>
    </source>
</evidence>
<evidence type="ECO:0000256" key="1">
    <source>
        <dbReference type="ARBA" id="ARBA00004651"/>
    </source>
</evidence>
<evidence type="ECO:0000256" key="6">
    <source>
        <dbReference type="ARBA" id="ARBA00015947"/>
    </source>
</evidence>
<comment type="similarity">
    <text evidence="3 22">Belongs to the heme-copper respiratory oxidase family.</text>
</comment>
<evidence type="ECO:0000256" key="20">
    <source>
        <dbReference type="ARBA" id="ARBA00032715"/>
    </source>
</evidence>
<dbReference type="Pfam" id="PF00510">
    <property type="entry name" value="COX3"/>
    <property type="match status" value="1"/>
</dbReference>
<keyword evidence="13" id="KW-1278">Translocase</keyword>
<dbReference type="GO" id="GO:0015990">
    <property type="term" value="P:electron transport coupled proton transport"/>
    <property type="evidence" value="ECO:0007669"/>
    <property type="project" value="InterPro"/>
</dbReference>
<dbReference type="CDD" id="cd01662">
    <property type="entry name" value="Ubiquinol_Oxidase_I"/>
    <property type="match status" value="1"/>
</dbReference>
<keyword evidence="17" id="KW-0186">Copper</keyword>
<feature type="transmembrane region" description="Helical" evidence="23">
    <location>
        <begin position="250"/>
        <end position="270"/>
    </location>
</feature>
<keyword evidence="15 23" id="KW-1133">Transmembrane helix</keyword>
<accession>V9W468</accession>
<dbReference type="PANTHER" id="PTHR10422">
    <property type="entry name" value="CYTOCHROME C OXIDASE SUBUNIT 1"/>
    <property type="match status" value="1"/>
</dbReference>
<feature type="domain" description="Heme-copper oxidase subunit III family profile" evidence="24">
    <location>
        <begin position="550"/>
        <end position="826"/>
    </location>
</feature>
<dbReference type="SUPFAM" id="SSF81442">
    <property type="entry name" value="Cytochrome c oxidase subunit I-like"/>
    <property type="match status" value="1"/>
</dbReference>
<dbReference type="InterPro" id="IPR033946">
    <property type="entry name" value="Ubiquinol_oxase_su3_dom"/>
</dbReference>
<dbReference type="Proteomes" id="UP000029431">
    <property type="component" value="Chromosome"/>
</dbReference>
<evidence type="ECO:0000256" key="8">
    <source>
        <dbReference type="ARBA" id="ARBA00022475"/>
    </source>
</evidence>
<evidence type="ECO:0000313" key="26">
    <source>
        <dbReference type="EMBL" id="AHD04420.1"/>
    </source>
</evidence>
<dbReference type="CDD" id="cd02863">
    <property type="entry name" value="Ubiquinol_oxidase_III"/>
    <property type="match status" value="1"/>
</dbReference>
<feature type="transmembrane region" description="Helical" evidence="23">
    <location>
        <begin position="805"/>
        <end position="825"/>
    </location>
</feature>
<feature type="transmembrane region" description="Helical" evidence="23">
    <location>
        <begin position="386"/>
        <end position="406"/>
    </location>
</feature>
<comment type="pathway">
    <text evidence="2">Energy metabolism; oxidative phosphorylation.</text>
</comment>
<evidence type="ECO:0000256" key="10">
    <source>
        <dbReference type="ARBA" id="ARBA00022660"/>
    </source>
</evidence>
<feature type="transmembrane region" description="Helical" evidence="23">
    <location>
        <begin position="561"/>
        <end position="578"/>
    </location>
</feature>
<dbReference type="InterPro" id="IPR036927">
    <property type="entry name" value="Cyt_c_oxase-like_su1_sf"/>
</dbReference>
<dbReference type="EC" id="7.1.1.9" evidence="5"/>
<feature type="transmembrane region" description="Helical" evidence="23">
    <location>
        <begin position="761"/>
        <end position="785"/>
    </location>
</feature>
<evidence type="ECO:0000256" key="19">
    <source>
        <dbReference type="ARBA" id="ARBA00031397"/>
    </source>
</evidence>
<dbReference type="Gene3D" id="1.20.120.80">
    <property type="entry name" value="Cytochrome c oxidase, subunit III, four-helix bundle"/>
    <property type="match status" value="1"/>
</dbReference>
<gene>
    <name evidence="26" type="primary">ctaD</name>
    <name evidence="26" type="ORF">ERIC2_c05750</name>
</gene>
<feature type="transmembrane region" description="Helical" evidence="23">
    <location>
        <begin position="199"/>
        <end position="223"/>
    </location>
</feature>
<feature type="transmembrane region" description="Helical" evidence="23">
    <location>
        <begin position="112"/>
        <end position="135"/>
    </location>
</feature>
<evidence type="ECO:0000256" key="2">
    <source>
        <dbReference type="ARBA" id="ARBA00004673"/>
    </source>
</evidence>
<dbReference type="PANTHER" id="PTHR10422:SF44">
    <property type="entry name" value="CYTOCHROME C OXIDASE SUBUNIT 1"/>
    <property type="match status" value="1"/>
</dbReference>
<evidence type="ECO:0000256" key="9">
    <source>
        <dbReference type="ARBA" id="ARBA00022617"/>
    </source>
</evidence>
<evidence type="ECO:0000256" key="15">
    <source>
        <dbReference type="ARBA" id="ARBA00022989"/>
    </source>
</evidence>
<dbReference type="Gene3D" id="1.20.210.10">
    <property type="entry name" value="Cytochrome c oxidase-like, subunit I domain"/>
    <property type="match status" value="1"/>
</dbReference>
<evidence type="ECO:0000256" key="16">
    <source>
        <dbReference type="ARBA" id="ARBA00023004"/>
    </source>
</evidence>
<feature type="transmembrane region" description="Helical" evidence="23">
    <location>
        <begin position="161"/>
        <end position="187"/>
    </location>
</feature>
<dbReference type="InterPro" id="IPR035973">
    <property type="entry name" value="Cyt_c_oxidase_su3-like_sf"/>
</dbReference>
<keyword evidence="12" id="KW-0479">Metal-binding</keyword>
<dbReference type="InterPro" id="IPR000883">
    <property type="entry name" value="Cyt_C_Oxase_1"/>
</dbReference>
<feature type="transmembrane region" description="Helical" evidence="23">
    <location>
        <begin position="77"/>
        <end position="100"/>
    </location>
</feature>
<dbReference type="UniPathway" id="UPA00705"/>
<keyword evidence="27" id="KW-1185">Reference proteome</keyword>
<dbReference type="EMBL" id="CP003355">
    <property type="protein sequence ID" value="AHD04420.1"/>
    <property type="molecule type" value="Genomic_DNA"/>
</dbReference>
<evidence type="ECO:0000256" key="3">
    <source>
        <dbReference type="ARBA" id="ARBA00009578"/>
    </source>
</evidence>
<proteinExistence type="inferred from homology"/>
<evidence type="ECO:0000256" key="22">
    <source>
        <dbReference type="RuleBase" id="RU000370"/>
    </source>
</evidence>
<dbReference type="AlphaFoldDB" id="V9W468"/>
<dbReference type="GO" id="GO:0046872">
    <property type="term" value="F:metal ion binding"/>
    <property type="evidence" value="ECO:0007669"/>
    <property type="project" value="UniProtKB-KW"/>
</dbReference>
<dbReference type="KEGG" id="plv:ERIC2_c05750"/>
<feature type="domain" description="Cytochrome oxidase subunit I profile" evidence="25">
    <location>
        <begin position="18"/>
        <end position="529"/>
    </location>
</feature>
<dbReference type="GO" id="GO:0022904">
    <property type="term" value="P:respiratory electron transport chain"/>
    <property type="evidence" value="ECO:0007669"/>
    <property type="project" value="InterPro"/>
</dbReference>
<feature type="transmembrane region" description="Helical" evidence="23">
    <location>
        <begin position="352"/>
        <end position="374"/>
    </location>
</feature>
<evidence type="ECO:0000256" key="18">
    <source>
        <dbReference type="ARBA" id="ARBA00023136"/>
    </source>
</evidence>
<dbReference type="PROSITE" id="PS50855">
    <property type="entry name" value="COX1"/>
    <property type="match status" value="1"/>
</dbReference>
<dbReference type="Pfam" id="PF00115">
    <property type="entry name" value="COX1"/>
    <property type="match status" value="1"/>
</dbReference>
<feature type="transmembrane region" description="Helical" evidence="23">
    <location>
        <begin position="650"/>
        <end position="672"/>
    </location>
</feature>
<keyword evidence="14 22" id="KW-0249">Electron transport</keyword>
<evidence type="ECO:0000256" key="17">
    <source>
        <dbReference type="ARBA" id="ARBA00023008"/>
    </source>
</evidence>
<evidence type="ECO:0000256" key="5">
    <source>
        <dbReference type="ARBA" id="ARBA00012949"/>
    </source>
</evidence>
<evidence type="ECO:0000256" key="21">
    <source>
        <dbReference type="ARBA" id="ARBA00047816"/>
    </source>
</evidence>
<dbReference type="eggNOG" id="COG0843">
    <property type="taxonomic scope" value="Bacteria"/>
</dbReference>
<dbReference type="GO" id="GO:0016491">
    <property type="term" value="F:oxidoreductase activity"/>
    <property type="evidence" value="ECO:0007669"/>
    <property type="project" value="UniProtKB-KW"/>
</dbReference>
<evidence type="ECO:0000259" key="24">
    <source>
        <dbReference type="PROSITE" id="PS50253"/>
    </source>
</evidence>
<comment type="catalytic activity">
    <reaction evidence="21">
        <text>4 Fe(II)-[cytochrome c] + O2 + 8 H(+)(in) = 4 Fe(III)-[cytochrome c] + 2 H2O + 4 H(+)(out)</text>
        <dbReference type="Rhea" id="RHEA:11436"/>
        <dbReference type="Rhea" id="RHEA-COMP:10350"/>
        <dbReference type="Rhea" id="RHEA-COMP:14399"/>
        <dbReference type="ChEBI" id="CHEBI:15377"/>
        <dbReference type="ChEBI" id="CHEBI:15378"/>
        <dbReference type="ChEBI" id="CHEBI:15379"/>
        <dbReference type="ChEBI" id="CHEBI:29033"/>
        <dbReference type="ChEBI" id="CHEBI:29034"/>
        <dbReference type="EC" id="7.1.1.9"/>
    </reaction>
</comment>
<protein>
    <recommendedName>
        <fullName evidence="6">Cytochrome c oxidase subunit 1</fullName>
        <ecNumber evidence="5">7.1.1.9</ecNumber>
    </recommendedName>
    <alternativeName>
        <fullName evidence="19">Cytochrome aa3 subunit 1</fullName>
    </alternativeName>
    <alternativeName>
        <fullName evidence="20">Cytochrome c oxidase polypeptide I</fullName>
    </alternativeName>
</protein>
<dbReference type="PROSITE" id="PS00077">
    <property type="entry name" value="COX1_CUB"/>
    <property type="match status" value="1"/>
</dbReference>
<dbReference type="GO" id="GO:0020037">
    <property type="term" value="F:heme binding"/>
    <property type="evidence" value="ECO:0007669"/>
    <property type="project" value="InterPro"/>
</dbReference>
<keyword evidence="8" id="KW-1003">Cell membrane</keyword>
<feature type="transmembrane region" description="Helical" evidence="23">
    <location>
        <begin position="721"/>
        <end position="741"/>
    </location>
</feature>
<comment type="similarity">
    <text evidence="4">Belongs to the cytochrome c oxidase subunit 3 family.</text>
</comment>
<feature type="transmembrane region" description="Helical" evidence="23">
    <location>
        <begin position="469"/>
        <end position="491"/>
    </location>
</feature>
<dbReference type="GO" id="GO:0004129">
    <property type="term" value="F:cytochrome-c oxidase activity"/>
    <property type="evidence" value="ECO:0007669"/>
    <property type="project" value="UniProtKB-EC"/>
</dbReference>
<dbReference type="InterPro" id="IPR023615">
    <property type="entry name" value="Cyt_c_Oxase_su1_BS"/>
</dbReference>
<evidence type="ECO:0000256" key="23">
    <source>
        <dbReference type="SAM" id="Phobius"/>
    </source>
</evidence>
<evidence type="ECO:0000256" key="12">
    <source>
        <dbReference type="ARBA" id="ARBA00022723"/>
    </source>
</evidence>
<reference evidence="26 27" key="1">
    <citation type="journal article" date="2014" name="PLoS ONE">
        <title>How to Kill the Honey Bee Larva: Genomic Potential and Virulence Mechanisms of Paenibacillus larvae.</title>
        <authorList>
            <person name="Djukic M."/>
            <person name="Brzuszkiewicz E."/>
            <person name="Funfhaus A."/>
            <person name="Voss J."/>
            <person name="Gollnow K."/>
            <person name="Poppinga L."/>
            <person name="Liesegang H."/>
            <person name="Garcia-Gonzalez E."/>
            <person name="Genersch E."/>
            <person name="Daniel R."/>
        </authorList>
    </citation>
    <scope>NUCLEOTIDE SEQUENCE [LARGE SCALE GENOMIC DNA]</scope>
    <source>
        <strain evidence="26 27">DSM 25430</strain>
    </source>
</reference>
<evidence type="ECO:0000256" key="7">
    <source>
        <dbReference type="ARBA" id="ARBA00022448"/>
    </source>
</evidence>
<sequence>MAQVHAEAHAHAHKVKKYSGLMDWLTTVDHKKIGIMYYIAGGLFFLIGGIEAVLMRLQLMYPDQKLFVFDTFNQLTTMHGTTMIFLAVMPVIIGFMNAVVPLQIGARDVAFPFLNSLGFWLFLLGGILLNTSWFLGGAPNVGWTAYTPLSTLDLDFKGVDFYALGLQIAGLGTLIGGINFLVTIINMRAPGMTFMRMPMFTWTTFVTSVLILFAFPAITVGLVQLTFDRIFHGGFYDPAKGGNNILWEHLFWIFGHPEVYILILPAFGIISEVVSTFAKKRLFGYSSMVFASVLIGFLGFMVWVHHMFTASLGPVANSIFAVATMAIAVPTGIKIFNWLFTLWGGQITFSTAALWATAFIPTFVMGGTTGVMLAVPAADFQYHDTYFVIAHFHYVLVGGLVFGLFAGSFYWWPKMFGRMLNETLGKIHFWFFFIGFHLTFFPQHFLGLMGMQRRIFTYAGGEGLDEGNLISSVGAILMSIGVIIFMINMIVTGMKPKGAPNDPWNGRTLEWTISSPPPEYNFKQTPLVRGLDAFWVEKMAGNKEMTPAEPVGSIHMPSPTILPLVMTIGLTVAAYSLIFGTAPYPITIVGIAITFIAMFLRSVFDDHGYHIEPSELEDKGGESMSANAHGVNELPMEPEKATLEGKNKVLGFWLFLGGETVLFGCLFATYLALRNSVGDGKTSDELFQLPMIALATFLLLTSSLTSVFAVMALHRHRLQSMLRWLAITVVLGLAFLGLEIYEFVEYVHEGHGFTTSAFSTSFYSLVGFHGAHVLFGILWISLLIIQGSKKGLTTVTAPKFYIAALYWHFIDVVWVFIFTVVYLMGKVA</sequence>
<feature type="transmembrane region" description="Helical" evidence="23">
    <location>
        <begin position="692"/>
        <end position="714"/>
    </location>
</feature>
<dbReference type="InterPro" id="IPR023616">
    <property type="entry name" value="Cyt_c_oxase-like_su1_dom"/>
</dbReference>
<keyword evidence="11 22" id="KW-0812">Transmembrane</keyword>
<dbReference type="PATRIC" id="fig|697284.3.peg.550"/>
<dbReference type="InterPro" id="IPR014241">
    <property type="entry name" value="Cyt_c_oxidase_su1_bac"/>
</dbReference>
<keyword evidence="16" id="KW-0408">Iron</keyword>
<evidence type="ECO:0000259" key="25">
    <source>
        <dbReference type="PROSITE" id="PS50855"/>
    </source>
</evidence>
<dbReference type="InterPro" id="IPR000298">
    <property type="entry name" value="Cyt_c_oxidase-like_su3"/>
</dbReference>
<keyword evidence="26" id="KW-0560">Oxidoreductase</keyword>
<dbReference type="InterPro" id="IPR013833">
    <property type="entry name" value="Cyt_c_oxidase_su3_a-hlx"/>
</dbReference>
<dbReference type="FunFam" id="1.20.210.10:FF:000006">
    <property type="entry name" value="Cytochrome c oxidase subunit 1"/>
    <property type="match status" value="1"/>
</dbReference>
<dbReference type="PRINTS" id="PR01165">
    <property type="entry name" value="CYCOXIDASEI"/>
</dbReference>
<dbReference type="Gene3D" id="1.10.287.70">
    <property type="match status" value="1"/>
</dbReference>
<evidence type="ECO:0000313" key="27">
    <source>
        <dbReference type="Proteomes" id="UP000029431"/>
    </source>
</evidence>